<dbReference type="InterPro" id="IPR035418">
    <property type="entry name" value="AraC-bd_2"/>
</dbReference>
<organism evidence="5 6">
    <name type="scientific">Nocardia jiangxiensis</name>
    <dbReference type="NCBI Taxonomy" id="282685"/>
    <lineage>
        <taxon>Bacteria</taxon>
        <taxon>Bacillati</taxon>
        <taxon>Actinomycetota</taxon>
        <taxon>Actinomycetes</taxon>
        <taxon>Mycobacteriales</taxon>
        <taxon>Nocardiaceae</taxon>
        <taxon>Nocardia</taxon>
    </lineage>
</organism>
<keyword evidence="1" id="KW-0805">Transcription regulation</keyword>
<dbReference type="Pfam" id="PF12833">
    <property type="entry name" value="HTH_18"/>
    <property type="match status" value="1"/>
</dbReference>
<dbReference type="SUPFAM" id="SSF46689">
    <property type="entry name" value="Homeodomain-like"/>
    <property type="match status" value="2"/>
</dbReference>
<sequence length="329" mass="36718">MGETQQVARSDPWFRTRSPEEAIHVCNTAFYRHRLELLGPSSSFGLAQRVTRVGPITMGDTTYETDVALGFDETRASYHICVPLNGWLEARHRGQQLTSSPTLASIYRPDAEMTVTRWPGGSRHLAVKIDQIAVDRALETLVDSPVHSPIPFTAILPLKAGAAHDWVRLLLMAHRQIDGLDSLMRQSVVREPLVESLIHGLLLVADHPYRQALDARAEPARPAAIRDAMAIIEAGPHLSLTISILARQCHVSVRTMQEGFHRHLGMSPMAYLRVVRLRHAHRDLRSADPSHTTVASIARRWGFTHLGRFAAAYKTMYGQTPLQTLRAAH</sequence>
<dbReference type="InterPro" id="IPR018062">
    <property type="entry name" value="HTH_AraC-typ_CS"/>
</dbReference>
<evidence type="ECO:0000313" key="5">
    <source>
        <dbReference type="EMBL" id="MFF3568640.1"/>
    </source>
</evidence>
<accession>A0ABW6RZI6</accession>
<dbReference type="Pfam" id="PF14525">
    <property type="entry name" value="AraC_binding_2"/>
    <property type="match status" value="1"/>
</dbReference>
<dbReference type="Gene3D" id="1.10.10.60">
    <property type="entry name" value="Homeodomain-like"/>
    <property type="match status" value="1"/>
</dbReference>
<dbReference type="InterPro" id="IPR018060">
    <property type="entry name" value="HTH_AraC"/>
</dbReference>
<evidence type="ECO:0000313" key="6">
    <source>
        <dbReference type="Proteomes" id="UP001601992"/>
    </source>
</evidence>
<evidence type="ECO:0000256" key="1">
    <source>
        <dbReference type="ARBA" id="ARBA00023015"/>
    </source>
</evidence>
<dbReference type="RefSeq" id="WP_063713004.1">
    <property type="nucleotide sequence ID" value="NZ_JBIAQY010000004.1"/>
</dbReference>
<name>A0ABW6RZI6_9NOCA</name>
<dbReference type="PANTHER" id="PTHR46796:SF12">
    <property type="entry name" value="HTH-TYPE DNA-BINDING TRANSCRIPTIONAL ACTIVATOR EUTR"/>
    <property type="match status" value="1"/>
</dbReference>
<dbReference type="PROSITE" id="PS01124">
    <property type="entry name" value="HTH_ARAC_FAMILY_2"/>
    <property type="match status" value="1"/>
</dbReference>
<dbReference type="EMBL" id="JBIAQY010000004">
    <property type="protein sequence ID" value="MFF3568640.1"/>
    <property type="molecule type" value="Genomic_DNA"/>
</dbReference>
<dbReference type="InterPro" id="IPR050204">
    <property type="entry name" value="AraC_XylS_family_regulators"/>
</dbReference>
<dbReference type="InterPro" id="IPR009057">
    <property type="entry name" value="Homeodomain-like_sf"/>
</dbReference>
<reference evidence="5 6" key="1">
    <citation type="submission" date="2024-10" db="EMBL/GenBank/DDBJ databases">
        <title>The Natural Products Discovery Center: Release of the First 8490 Sequenced Strains for Exploring Actinobacteria Biosynthetic Diversity.</title>
        <authorList>
            <person name="Kalkreuter E."/>
            <person name="Kautsar S.A."/>
            <person name="Yang D."/>
            <person name="Bader C.D."/>
            <person name="Teijaro C.N."/>
            <person name="Fluegel L."/>
            <person name="Davis C.M."/>
            <person name="Simpson J.R."/>
            <person name="Lauterbach L."/>
            <person name="Steele A.D."/>
            <person name="Gui C."/>
            <person name="Meng S."/>
            <person name="Li G."/>
            <person name="Viehrig K."/>
            <person name="Ye F."/>
            <person name="Su P."/>
            <person name="Kiefer A.F."/>
            <person name="Nichols A."/>
            <person name="Cepeda A.J."/>
            <person name="Yan W."/>
            <person name="Fan B."/>
            <person name="Jiang Y."/>
            <person name="Adhikari A."/>
            <person name="Zheng C.-J."/>
            <person name="Schuster L."/>
            <person name="Cowan T.M."/>
            <person name="Smanski M.J."/>
            <person name="Chevrette M.G."/>
            <person name="De Carvalho L.P.S."/>
            <person name="Shen B."/>
        </authorList>
    </citation>
    <scope>NUCLEOTIDE SEQUENCE [LARGE SCALE GENOMIC DNA]</scope>
    <source>
        <strain evidence="5 6">NPDC002593</strain>
    </source>
</reference>
<feature type="domain" description="HTH araC/xylS-type" evidence="4">
    <location>
        <begin position="226"/>
        <end position="327"/>
    </location>
</feature>
<evidence type="ECO:0000256" key="2">
    <source>
        <dbReference type="ARBA" id="ARBA00023125"/>
    </source>
</evidence>
<dbReference type="SMART" id="SM00342">
    <property type="entry name" value="HTH_ARAC"/>
    <property type="match status" value="1"/>
</dbReference>
<evidence type="ECO:0000259" key="4">
    <source>
        <dbReference type="PROSITE" id="PS01124"/>
    </source>
</evidence>
<dbReference type="PROSITE" id="PS00041">
    <property type="entry name" value="HTH_ARAC_FAMILY_1"/>
    <property type="match status" value="1"/>
</dbReference>
<gene>
    <name evidence="5" type="ORF">ACFYXQ_12790</name>
</gene>
<keyword evidence="2" id="KW-0238">DNA-binding</keyword>
<dbReference type="PANTHER" id="PTHR46796">
    <property type="entry name" value="HTH-TYPE TRANSCRIPTIONAL ACTIVATOR RHAS-RELATED"/>
    <property type="match status" value="1"/>
</dbReference>
<keyword evidence="3" id="KW-0804">Transcription</keyword>
<dbReference type="Proteomes" id="UP001601992">
    <property type="component" value="Unassembled WGS sequence"/>
</dbReference>
<keyword evidence="6" id="KW-1185">Reference proteome</keyword>
<proteinExistence type="predicted"/>
<comment type="caution">
    <text evidence="5">The sequence shown here is derived from an EMBL/GenBank/DDBJ whole genome shotgun (WGS) entry which is preliminary data.</text>
</comment>
<evidence type="ECO:0000256" key="3">
    <source>
        <dbReference type="ARBA" id="ARBA00023163"/>
    </source>
</evidence>
<protein>
    <submittedName>
        <fullName evidence="5">AraC family transcriptional regulator</fullName>
    </submittedName>
</protein>